<feature type="chain" id="PRO_5023249220" description="Preterminal protein" evidence="7">
    <location>
        <begin position="1"/>
        <end position="623"/>
    </location>
</feature>
<keyword evidence="1 7" id="KW-0597">Phosphoprotein</keyword>
<evidence type="ECO:0000256" key="5">
    <source>
        <dbReference type="ARBA" id="ARBA00023124"/>
    </source>
</evidence>
<keyword evidence="6 7" id="KW-0238">DNA-binding</keyword>
<dbReference type="GO" id="GO:0003697">
    <property type="term" value="F:single-stranded DNA binding"/>
    <property type="evidence" value="ECO:0007669"/>
    <property type="project" value="UniProtKB-UniRule"/>
</dbReference>
<dbReference type="GO" id="GO:0039687">
    <property type="term" value="P:viral DNA strand displacement replication"/>
    <property type="evidence" value="ECO:0007669"/>
    <property type="project" value="UniProtKB-UniRule"/>
</dbReference>
<accession>M0QUB9</accession>
<feature type="site" description="Cleavage; by adenovirus protease" evidence="7">
    <location>
        <begin position="303"/>
        <end position="304"/>
    </location>
</feature>
<comment type="PTM">
    <text evidence="7">Preterminal protein is used to replicate viral genome, upon genomic encapsidation it is processed first into iTP and finally into TP by adenovirus protease.</text>
</comment>
<feature type="compositionally biased region" description="Basic and acidic residues" evidence="8">
    <location>
        <begin position="589"/>
        <end position="598"/>
    </location>
</feature>
<organism evidence="9 10">
    <name type="scientific">Human adenovirus 23</name>
    <dbReference type="NCBI Taxonomy" id="46925"/>
    <lineage>
        <taxon>Viruses</taxon>
        <taxon>Varidnaviria</taxon>
        <taxon>Bamfordvirae</taxon>
        <taxon>Preplasmiviricota</taxon>
        <taxon>Polisuviricotina</taxon>
        <taxon>Pharingeaviricetes</taxon>
        <taxon>Rowavirales</taxon>
        <taxon>Adenoviridae</taxon>
        <taxon>Mastadenovirus</taxon>
        <taxon>Mastadenovirus dominans</taxon>
        <taxon>Human mastadenovirus D</taxon>
    </lineage>
</organism>
<evidence type="ECO:0000256" key="6">
    <source>
        <dbReference type="ARBA" id="ARBA00023125"/>
    </source>
</evidence>
<evidence type="ECO:0000256" key="7">
    <source>
        <dbReference type="HAMAP-Rule" id="MF_04061"/>
    </source>
</evidence>
<evidence type="ECO:0000313" key="10">
    <source>
        <dbReference type="Proteomes" id="UP000162729"/>
    </source>
</evidence>
<feature type="chain" id="PRO_5023249222" description="Terminal protein" evidence="7">
    <location>
        <begin position="304"/>
        <end position="623"/>
    </location>
</feature>
<sequence>MAFTVPTMDYFLPLRNIWNRVREFPRASTTAAGITWMSRYLYGYHRLMLEDLAPGAPATQRWPLYRQPPPHFLVGYQYLVRTCNDYVFDSRAFSRLRYSEVVQPGLQTVNWSLMANCTYTINTGAYHRFVDMDDFQDTLTRVQQAILAERVVADLALVQPLRGVGVTRMEDSASASDDIERLMHDYYKNLSRCQGQAWGMAERLRIQQAGPKDLVLLATIRRLKNAYFNYIISNRNSNSVHRAATCLSLPCDCDWLDAFLERFSDPVDLDALTSPTPQLIRCIVSALSLPNGDPPHYREMTGGVFTLRPRERGRAVTETMRRRRGEMIERFVDRLPVRRRRRRAPPPPPPEEEIEEEVVMEEEEEEEAPGDFEREVRATIAELIRLLEDELTVSARNAQFFNFAVDFYEAMERLEAIGDISEMPLRRWIMYFFVTEHIATTLNYLFQRLRNYAVFTRHVELNLAQVVMRARDADGDVVYSRVWNESGLGAFSQLMGRISNDLAATVERAGRGDLQEEEIEQFMSEIAYQDNSGDVQEILRQAAVNDAEIDSVELSFRFKVTGPVVFTQRRQIQDVNRRVVAHASALRAQHRDLPERHANVPLPPLPAGPEPPLPPGARPRHRF</sequence>
<feature type="modified residue" description="O-(5'-phospho-DNA)-serine" evidence="7">
    <location>
        <position position="532"/>
    </location>
</feature>
<feature type="compositionally biased region" description="Pro residues" evidence="8">
    <location>
        <begin position="601"/>
        <end position="617"/>
    </location>
</feature>
<keyword evidence="2 7" id="KW-1048">Host nucleus</keyword>
<dbReference type="GO" id="GO:0006260">
    <property type="term" value="P:DNA replication"/>
    <property type="evidence" value="ECO:0007669"/>
    <property type="project" value="UniProtKB-KW"/>
</dbReference>
<name>M0QUB9_9ADEN</name>
<feature type="chain" id="PRO_5023249221" description="Intermediate terminal protein" evidence="7">
    <location>
        <begin position="165"/>
        <end position="623"/>
    </location>
</feature>
<dbReference type="EMBL" id="JN226750">
    <property type="protein sequence ID" value="AFK92289.1"/>
    <property type="molecule type" value="Genomic_DNA"/>
</dbReference>
<evidence type="ECO:0000256" key="1">
    <source>
        <dbReference type="ARBA" id="ARBA00022553"/>
    </source>
</evidence>
<dbReference type="Pfam" id="PF02459">
    <property type="entry name" value="Adeno_terminal"/>
    <property type="match status" value="1"/>
</dbReference>
<keyword evidence="5 7" id="KW-0190">Covalent protein-DNA linkage</keyword>
<dbReference type="HAMAP" id="MF_04061">
    <property type="entry name" value="ADV_TERM"/>
    <property type="match status" value="1"/>
</dbReference>
<evidence type="ECO:0000256" key="8">
    <source>
        <dbReference type="SAM" id="MobiDB-lite"/>
    </source>
</evidence>
<comment type="subunit">
    <text evidence="7">Heterodimer with the polymerase; this heterodimer binds to bp 9 to 18 of the genome. Interacts with host POU2F1; POU2F1 binds to the auxiliary sequences in the inverted terminal repeats and tethers the pTP-POL heterodimer to the origin DNA thereby participating in the assembly of the pre-initiation complex (POL-TP-DBP-NFIA-POU2F1).</text>
</comment>
<evidence type="ECO:0000256" key="2">
    <source>
        <dbReference type="ARBA" id="ARBA00022562"/>
    </source>
</evidence>
<keyword evidence="3 7" id="KW-0235">DNA replication</keyword>
<feature type="site" description="Cleavage; by adenovirus protease" evidence="7">
    <location>
        <begin position="164"/>
        <end position="165"/>
    </location>
</feature>
<gene>
    <name evidence="9" type="primary">pTP</name>
    <name evidence="7" type="synonym">PTP</name>
</gene>
<dbReference type="Proteomes" id="UP000162729">
    <property type="component" value="Segment"/>
</dbReference>
<protein>
    <recommendedName>
        <fullName evidence="7">Preterminal protein</fullName>
        <shortName evidence="7">pTP</shortName>
    </recommendedName>
    <alternativeName>
        <fullName evidence="7">Bellett protein</fullName>
    </alternativeName>
    <alternativeName>
        <fullName evidence="7">Precursor terminal protein</fullName>
    </alternativeName>
    <component>
        <recommendedName>
            <fullName evidence="7">Intermediate terminal protein</fullName>
            <shortName evidence="7">iTP</shortName>
        </recommendedName>
    </component>
    <component>
        <recommendedName>
            <fullName evidence="7">Terminal protein</fullName>
            <shortName evidence="7">TP</shortName>
        </recommendedName>
    </component>
</protein>
<comment type="function">
    <text evidence="7">Protein covalently bound to the viral DNA that acts as a primer for viral genomic replication by DNA strand displacement. Assembles on the viral origin of replication in an initiation complex with viral polymerase, DBP, host NFIA and host POU2F1/OCT1. During initiation, the polymerase covalently couples the first dCTP with Ser-580 of pTP. The terminal protein stimulates the template activity over 20 fold compared to protein-free templates. Neo-synthesized viral genomes are linked to two preterminal proteins, one for each 5' end. These new genomes are encapsidated in the nucleus, and during capsid maturation by viral protease, preterminal protein is first cleaved into intermediary (iTP), then into mature TP. May play a role in host nuclear matrix localization of genomic DNA.</text>
</comment>
<feature type="region of interest" description="Disordered" evidence="8">
    <location>
        <begin position="340"/>
        <end position="371"/>
    </location>
</feature>
<dbReference type="GO" id="GO:0044204">
    <property type="term" value="C:host cell nuclear matrix"/>
    <property type="evidence" value="ECO:0007669"/>
    <property type="project" value="UniProtKB-SubCell"/>
</dbReference>
<feature type="region of interest" description="Disordered" evidence="8">
    <location>
        <begin position="588"/>
        <end position="623"/>
    </location>
</feature>
<proteinExistence type="inferred from homology"/>
<reference evidence="9 10" key="1">
    <citation type="journal article" date="2013" name="J. Virol.">
        <title>Homologous recombination in e3 genes of human adenovirus species d.</title>
        <authorList>
            <person name="Singh G."/>
            <person name="Robinson C.M."/>
            <person name="Dehghan S."/>
            <person name="Jones M.S."/>
            <person name="Dyer D.W."/>
            <person name="Seto D."/>
            <person name="Chodosh J."/>
        </authorList>
    </citation>
    <scope>NUCLEOTIDE SEQUENCE [LARGE SCALE GENOMIC DNA]</scope>
</reference>
<comment type="subcellular location">
    <subcellularLocation>
        <location evidence="7">Host nucleus matrix</location>
    </subcellularLocation>
</comment>
<dbReference type="GO" id="GO:0003690">
    <property type="term" value="F:double-stranded DNA binding"/>
    <property type="evidence" value="ECO:0007669"/>
    <property type="project" value="UniProtKB-UniRule"/>
</dbReference>
<dbReference type="InterPro" id="IPR003391">
    <property type="entry name" value="Adeno_preterminal"/>
</dbReference>
<keyword evidence="4 7" id="KW-1194">Viral DNA replication</keyword>
<evidence type="ECO:0000256" key="3">
    <source>
        <dbReference type="ARBA" id="ARBA00022705"/>
    </source>
</evidence>
<feature type="compositionally biased region" description="Acidic residues" evidence="8">
    <location>
        <begin position="350"/>
        <end position="370"/>
    </location>
</feature>
<feature type="site" description="Priming of strand displacement replication by covalently linking the first nucleotide of the new DNA chain" evidence="7">
    <location>
        <position position="532"/>
    </location>
</feature>
<evidence type="ECO:0000256" key="4">
    <source>
        <dbReference type="ARBA" id="ARBA00023109"/>
    </source>
</evidence>
<evidence type="ECO:0000313" key="9">
    <source>
        <dbReference type="EMBL" id="AFK92289.1"/>
    </source>
</evidence>
<feature type="short sequence motif" description="Nuclear localization signal" evidence="7">
    <location>
        <begin position="334"/>
        <end position="343"/>
    </location>
</feature>
<comment type="similarity">
    <text evidence="7">Belongs to the adenoviridae terminal protein family.</text>
</comment>